<dbReference type="EMBL" id="GL871321">
    <property type="protein sequence ID" value="EGC30538.1"/>
    <property type="molecule type" value="Genomic_DNA"/>
</dbReference>
<keyword evidence="2" id="KW-1185">Reference proteome</keyword>
<reference evidence="2" key="1">
    <citation type="journal article" date="2011" name="Genome Biol.">
        <title>Comparative genomics of the social amoebae Dictyostelium discoideum and Dictyostelium purpureum.</title>
        <authorList>
            <consortium name="US DOE Joint Genome Institute (JGI-PGF)"/>
            <person name="Sucgang R."/>
            <person name="Kuo A."/>
            <person name="Tian X."/>
            <person name="Salerno W."/>
            <person name="Parikh A."/>
            <person name="Feasley C.L."/>
            <person name="Dalin E."/>
            <person name="Tu H."/>
            <person name="Huang E."/>
            <person name="Barry K."/>
            <person name="Lindquist E."/>
            <person name="Shapiro H."/>
            <person name="Bruce D."/>
            <person name="Schmutz J."/>
            <person name="Salamov A."/>
            <person name="Fey P."/>
            <person name="Gaudet P."/>
            <person name="Anjard C."/>
            <person name="Babu M.M."/>
            <person name="Basu S."/>
            <person name="Bushmanova Y."/>
            <person name="van der Wel H."/>
            <person name="Katoh-Kurasawa M."/>
            <person name="Dinh C."/>
            <person name="Coutinho P.M."/>
            <person name="Saito T."/>
            <person name="Elias M."/>
            <person name="Schaap P."/>
            <person name="Kay R.R."/>
            <person name="Henrissat B."/>
            <person name="Eichinger L."/>
            <person name="Rivero F."/>
            <person name="Putnam N.H."/>
            <person name="West C.M."/>
            <person name="Loomis W.F."/>
            <person name="Chisholm R.L."/>
            <person name="Shaulsky G."/>
            <person name="Strassmann J.E."/>
            <person name="Queller D.C."/>
            <person name="Kuspa A."/>
            <person name="Grigoriev I.V."/>
        </authorList>
    </citation>
    <scope>NUCLEOTIDE SEQUENCE [LARGE SCALE GENOMIC DNA]</scope>
    <source>
        <strain evidence="2">QSDP1</strain>
    </source>
</reference>
<accession>F0ZZU1</accession>
<dbReference type="Proteomes" id="UP000001064">
    <property type="component" value="Unassembled WGS sequence"/>
</dbReference>
<dbReference type="InParanoid" id="F0ZZU1"/>
<dbReference type="GeneID" id="10510337"/>
<name>F0ZZU1_DICPU</name>
<dbReference type="AlphaFoldDB" id="F0ZZU1"/>
<sequence length="269" mass="30988">MRYFVFVVGKYPFRSLHFNSTKILKKIKSKLLEQCKQLKKVIFNSADVDTLDENPTCDNFYEFRVLDLNWCENSPPCSDDDELELMLGEDQQHCLFEYSFEFLSRYPNAKKISTSAPTCDMDMHLQYLDGILINCYSTVEAIKFDHQTPHNFVRKVINSKSSAIKSFTVRLADWDTSKLDANLFRKSEISKNNILKVLKLRHCVDTSVSVGNQEPTEFLETLIGNQTLETLGLELFKVSNSEKLSPLIQVPNIKSLICNFESFEASLLH</sequence>
<evidence type="ECO:0000313" key="2">
    <source>
        <dbReference type="Proteomes" id="UP000001064"/>
    </source>
</evidence>
<dbReference type="RefSeq" id="XP_003292933.1">
    <property type="nucleotide sequence ID" value="XM_003292885.1"/>
</dbReference>
<evidence type="ECO:0000313" key="1">
    <source>
        <dbReference type="EMBL" id="EGC30538.1"/>
    </source>
</evidence>
<protein>
    <submittedName>
        <fullName evidence="1">Uncharacterized protein</fullName>
    </submittedName>
</protein>
<proteinExistence type="predicted"/>
<gene>
    <name evidence="1" type="ORF">DICPUDRAFT_157717</name>
</gene>
<dbReference type="KEGG" id="dpp:DICPUDRAFT_157717"/>
<organism evidence="1 2">
    <name type="scientific">Dictyostelium purpureum</name>
    <name type="common">Slime mold</name>
    <dbReference type="NCBI Taxonomy" id="5786"/>
    <lineage>
        <taxon>Eukaryota</taxon>
        <taxon>Amoebozoa</taxon>
        <taxon>Evosea</taxon>
        <taxon>Eumycetozoa</taxon>
        <taxon>Dictyostelia</taxon>
        <taxon>Dictyosteliales</taxon>
        <taxon>Dictyosteliaceae</taxon>
        <taxon>Dictyostelium</taxon>
    </lineage>
</organism>
<dbReference type="VEuPathDB" id="AmoebaDB:DICPUDRAFT_157717"/>